<dbReference type="Proteomes" id="UP000192050">
    <property type="component" value="Chromosome"/>
</dbReference>
<accession>A0A1V0N2A8</accession>
<dbReference type="GO" id="GO:0005525">
    <property type="term" value="F:GTP binding"/>
    <property type="evidence" value="ECO:0007669"/>
    <property type="project" value="InterPro"/>
</dbReference>
<proteinExistence type="predicted"/>
<dbReference type="Pfam" id="PF17835">
    <property type="entry name" value="NOG1_N"/>
    <property type="match status" value="1"/>
</dbReference>
<dbReference type="KEGG" id="fai:FAD_0369"/>
<dbReference type="PANTHER" id="PTHR45759">
    <property type="entry name" value="NUCLEOLAR GTP-BINDING PROTEIN 1"/>
    <property type="match status" value="1"/>
</dbReference>
<evidence type="ECO:0000313" key="4">
    <source>
        <dbReference type="Proteomes" id="UP000192050"/>
    </source>
</evidence>
<dbReference type="PRINTS" id="PR00326">
    <property type="entry name" value="GTP1OBG"/>
</dbReference>
<dbReference type="SUPFAM" id="SSF52540">
    <property type="entry name" value="P-loop containing nucleoside triphosphate hydrolases"/>
    <property type="match status" value="1"/>
</dbReference>
<protein>
    <submittedName>
        <fullName evidence="3">GTP-binding protein</fullName>
    </submittedName>
</protein>
<feature type="domain" description="G" evidence="1">
    <location>
        <begin position="178"/>
        <end position="272"/>
    </location>
</feature>
<dbReference type="Gene3D" id="1.20.120.1190">
    <property type="match status" value="1"/>
</dbReference>
<evidence type="ECO:0000259" key="1">
    <source>
        <dbReference type="Pfam" id="PF01926"/>
    </source>
</evidence>
<dbReference type="Gene3D" id="3.40.50.300">
    <property type="entry name" value="P-loop containing nucleotide triphosphate hydrolases"/>
    <property type="match status" value="1"/>
</dbReference>
<dbReference type="EMBL" id="CP015363">
    <property type="protein sequence ID" value="ARD84290.1"/>
    <property type="molecule type" value="Genomic_DNA"/>
</dbReference>
<dbReference type="InterPro" id="IPR027417">
    <property type="entry name" value="P-loop_NTPase"/>
</dbReference>
<dbReference type="InterPro" id="IPR041623">
    <property type="entry name" value="NOG1_N"/>
</dbReference>
<name>A0A1V0N2A8_9ARCH</name>
<sequence>MKRILTSLKLGCMFDYIPTVLRSQEIIDKSFHKASNIVEPYFPKKEMKIRKEVTDRISTIESISTGHLDKIIRKFPTIETLHPFYFDLIDLMFDVDKYKLSLGNVQWTTDKIKDFSTVYIKKLKGVKTINEMNNIMKQYYGRFSSLIKNINKDLLYLGECRNYLRRLPGIITDIPTFIIAGIPNSGKSSLIQKLTGTTPDIASYPFTTKEILIGYKNIGTRRVQFIDTPGILDRPMDDRNDIERRAIIALSKIEGTILFLFDYSGTSSYTEDQQNNLFNEISGSFPNKIIRIQTKIDISERKENKCISSVTSPGLKELDDVVIAEVENFYAARNQETGY</sequence>
<keyword evidence="4" id="KW-1185">Reference proteome</keyword>
<evidence type="ECO:0000313" key="3">
    <source>
        <dbReference type="EMBL" id="ARD84290.1"/>
    </source>
</evidence>
<reference evidence="3 4" key="1">
    <citation type="submission" date="2011-10" db="EMBL/GenBank/DDBJ databases">
        <title>Metabolic and evolutionary patterns in the extreme acidophile Ferroplasma acidiphilum.</title>
        <authorList>
            <person name="Golyshina O.V."/>
            <person name="Kozyavkin S.A."/>
            <person name="Tatusov R.L."/>
            <person name="Slesarev A.I."/>
            <person name="Golyshin P.N."/>
        </authorList>
    </citation>
    <scope>NUCLEOTIDE SEQUENCE [LARGE SCALE GENOMIC DNA]</scope>
    <source>
        <strain evidence="4">Y</strain>
    </source>
</reference>
<gene>
    <name evidence="3" type="ORF">FAD_0369</name>
</gene>
<dbReference type="STRING" id="74969.FAD_0369"/>
<dbReference type="AlphaFoldDB" id="A0A1V0N2A8"/>
<organism evidence="3 4">
    <name type="scientific">Ferroplasma acidiphilum</name>
    <dbReference type="NCBI Taxonomy" id="74969"/>
    <lineage>
        <taxon>Archaea</taxon>
        <taxon>Methanobacteriati</taxon>
        <taxon>Thermoplasmatota</taxon>
        <taxon>Thermoplasmata</taxon>
        <taxon>Thermoplasmatales</taxon>
        <taxon>Ferroplasmaceae</taxon>
        <taxon>Ferroplasma</taxon>
    </lineage>
</organism>
<feature type="domain" description="NOG1 N-terminal helical" evidence="2">
    <location>
        <begin position="14"/>
        <end position="170"/>
    </location>
</feature>
<dbReference type="InterPro" id="IPR006073">
    <property type="entry name" value="GTP-bd"/>
</dbReference>
<evidence type="ECO:0000259" key="2">
    <source>
        <dbReference type="Pfam" id="PF17835"/>
    </source>
</evidence>
<dbReference type="Pfam" id="PF01926">
    <property type="entry name" value="MMR_HSR1"/>
    <property type="match status" value="1"/>
</dbReference>
<dbReference type="OrthoDB" id="147673at2157"/>